<proteinExistence type="predicted"/>
<dbReference type="Proteomes" id="UP000823775">
    <property type="component" value="Unassembled WGS sequence"/>
</dbReference>
<evidence type="ECO:0000313" key="2">
    <source>
        <dbReference type="Proteomes" id="UP000823775"/>
    </source>
</evidence>
<dbReference type="EMBL" id="JACEIK010000946">
    <property type="protein sequence ID" value="MCD7464203.1"/>
    <property type="molecule type" value="Genomic_DNA"/>
</dbReference>
<comment type="caution">
    <text evidence="1">The sequence shown here is derived from an EMBL/GenBank/DDBJ whole genome shotgun (WGS) entry which is preliminary data.</text>
</comment>
<keyword evidence="2" id="KW-1185">Reference proteome</keyword>
<evidence type="ECO:0000313" key="1">
    <source>
        <dbReference type="EMBL" id="MCD7464203.1"/>
    </source>
</evidence>
<accession>A0ABS8SZF1</accession>
<gene>
    <name evidence="1" type="ORF">HAX54_052284</name>
</gene>
<reference evidence="1 2" key="1">
    <citation type="journal article" date="2021" name="BMC Genomics">
        <title>Datura genome reveals duplications of psychoactive alkaloid biosynthetic genes and high mutation rate following tissue culture.</title>
        <authorList>
            <person name="Rajewski A."/>
            <person name="Carter-House D."/>
            <person name="Stajich J."/>
            <person name="Litt A."/>
        </authorList>
    </citation>
    <scope>NUCLEOTIDE SEQUENCE [LARGE SCALE GENOMIC DNA]</scope>
    <source>
        <strain evidence="1">AR-01</strain>
    </source>
</reference>
<organism evidence="1 2">
    <name type="scientific">Datura stramonium</name>
    <name type="common">Jimsonweed</name>
    <name type="synonym">Common thornapple</name>
    <dbReference type="NCBI Taxonomy" id="4076"/>
    <lineage>
        <taxon>Eukaryota</taxon>
        <taxon>Viridiplantae</taxon>
        <taxon>Streptophyta</taxon>
        <taxon>Embryophyta</taxon>
        <taxon>Tracheophyta</taxon>
        <taxon>Spermatophyta</taxon>
        <taxon>Magnoliopsida</taxon>
        <taxon>eudicotyledons</taxon>
        <taxon>Gunneridae</taxon>
        <taxon>Pentapetalae</taxon>
        <taxon>asterids</taxon>
        <taxon>lamiids</taxon>
        <taxon>Solanales</taxon>
        <taxon>Solanaceae</taxon>
        <taxon>Solanoideae</taxon>
        <taxon>Datureae</taxon>
        <taxon>Datura</taxon>
    </lineage>
</organism>
<feature type="non-terminal residue" evidence="1">
    <location>
        <position position="1"/>
    </location>
</feature>
<protein>
    <submittedName>
        <fullName evidence="1">Uncharacterized protein</fullName>
    </submittedName>
</protein>
<name>A0ABS8SZF1_DATST</name>
<sequence length="50" mass="6128">WIRQRCQREERVKLRVGVWKYLESVNIDLKVHHRVTLRIVHVEQRATVHG</sequence>